<dbReference type="Pfam" id="PF20100">
    <property type="entry name" value="DUF6490"/>
    <property type="match status" value="1"/>
</dbReference>
<dbReference type="AlphaFoldDB" id="A0A1E5VT51"/>
<keyword evidence="1" id="KW-0472">Membrane</keyword>
<name>A0A1E5VT51_9POAL</name>
<dbReference type="EMBL" id="LWDX02030458">
    <property type="protein sequence ID" value="OEL28254.1"/>
    <property type="molecule type" value="Genomic_DNA"/>
</dbReference>
<organism evidence="2 3">
    <name type="scientific">Dichanthelium oligosanthes</name>
    <dbReference type="NCBI Taxonomy" id="888268"/>
    <lineage>
        <taxon>Eukaryota</taxon>
        <taxon>Viridiplantae</taxon>
        <taxon>Streptophyta</taxon>
        <taxon>Embryophyta</taxon>
        <taxon>Tracheophyta</taxon>
        <taxon>Spermatophyta</taxon>
        <taxon>Magnoliopsida</taxon>
        <taxon>Liliopsida</taxon>
        <taxon>Poales</taxon>
        <taxon>Poaceae</taxon>
        <taxon>PACMAD clade</taxon>
        <taxon>Panicoideae</taxon>
        <taxon>Panicodae</taxon>
        <taxon>Paniceae</taxon>
        <taxon>Dichantheliinae</taxon>
        <taxon>Dichanthelium</taxon>
    </lineage>
</organism>
<dbReference type="InterPro" id="IPR045501">
    <property type="entry name" value="DUF6490"/>
</dbReference>
<dbReference type="Proteomes" id="UP000095767">
    <property type="component" value="Unassembled WGS sequence"/>
</dbReference>
<dbReference type="PANTHER" id="PTHR46610:SF7">
    <property type="entry name" value="OS02G0216300 PROTEIN"/>
    <property type="match status" value="1"/>
</dbReference>
<proteinExistence type="predicted"/>
<feature type="transmembrane region" description="Helical" evidence="1">
    <location>
        <begin position="57"/>
        <end position="78"/>
    </location>
</feature>
<feature type="transmembrane region" description="Helical" evidence="1">
    <location>
        <begin position="31"/>
        <end position="51"/>
    </location>
</feature>
<dbReference type="OrthoDB" id="681967at2759"/>
<gene>
    <name evidence="2" type="ORF">BAE44_0010728</name>
</gene>
<reference evidence="2 3" key="1">
    <citation type="submission" date="2016-09" db="EMBL/GenBank/DDBJ databases">
        <title>The draft genome of Dichanthelium oligosanthes: A C3 panicoid grass species.</title>
        <authorList>
            <person name="Studer A.J."/>
            <person name="Schnable J.C."/>
            <person name="Brutnell T.P."/>
        </authorList>
    </citation>
    <scope>NUCLEOTIDE SEQUENCE [LARGE SCALE GENOMIC DNA]</scope>
    <source>
        <strain evidence="3">cv. Kellogg 1175</strain>
        <tissue evidence="2">Leaf</tissue>
    </source>
</reference>
<feature type="transmembrane region" description="Helical" evidence="1">
    <location>
        <begin position="99"/>
        <end position="118"/>
    </location>
</feature>
<keyword evidence="1" id="KW-0812">Transmembrane</keyword>
<sequence length="147" mass="16617">MASEQQKSSMAEPLLEQPLVQPAPEDSKGAWASLLTLIGFVFLTFNSAMTVSSWHRVYGAVSYVAFSYLDLVLLFYCLRMYRKTPLGSLRRDNLRVAMWLLTTMLTIAFLLVLEFWLLSVGLTENSIADFQNVNPCPHQHAYQPAVP</sequence>
<comment type="caution">
    <text evidence="2">The sequence shown here is derived from an EMBL/GenBank/DDBJ whole genome shotgun (WGS) entry which is preliminary data.</text>
</comment>
<evidence type="ECO:0000256" key="1">
    <source>
        <dbReference type="SAM" id="Phobius"/>
    </source>
</evidence>
<accession>A0A1E5VT51</accession>
<evidence type="ECO:0000313" key="2">
    <source>
        <dbReference type="EMBL" id="OEL28254.1"/>
    </source>
</evidence>
<protein>
    <submittedName>
        <fullName evidence="2">Uncharacterized protein</fullName>
    </submittedName>
</protein>
<keyword evidence="1" id="KW-1133">Transmembrane helix</keyword>
<evidence type="ECO:0000313" key="3">
    <source>
        <dbReference type="Proteomes" id="UP000095767"/>
    </source>
</evidence>
<dbReference type="PANTHER" id="PTHR46610">
    <property type="entry name" value="OS05G0181300 PROTEIN"/>
    <property type="match status" value="1"/>
</dbReference>
<keyword evidence="3" id="KW-1185">Reference proteome</keyword>